<dbReference type="PANTHER" id="PTHR46791:SF5">
    <property type="entry name" value="CLR5 DOMAIN-CONTAINING PROTEIN-RELATED"/>
    <property type="match status" value="1"/>
</dbReference>
<dbReference type="InterPro" id="IPR001584">
    <property type="entry name" value="Integrase_cat-core"/>
</dbReference>
<protein>
    <submittedName>
        <fullName evidence="1">Uncharacterized protein</fullName>
    </submittedName>
</protein>
<evidence type="ECO:0000313" key="1">
    <source>
        <dbReference type="EMBL" id="CAB4013102.1"/>
    </source>
</evidence>
<dbReference type="AlphaFoldDB" id="A0A6S7J6Y0"/>
<proteinExistence type="predicted"/>
<dbReference type="Pfam" id="PF24764">
    <property type="entry name" value="rva_4"/>
    <property type="match status" value="1"/>
</dbReference>
<gene>
    <name evidence="1" type="ORF">PACLA_8A040538</name>
</gene>
<dbReference type="Proteomes" id="UP001152795">
    <property type="component" value="Unassembled WGS sequence"/>
</dbReference>
<sequence>MATQTELDDWADFALGTELLTFCNSVLDRTDEVCRADFDEASIEAQIVVVDRTISLLRSIIHSEAIILDNGDNESLEMLSKAFVDVLYSLQHYITVNSLNPTTVAQDFTLTTEERLTPGRPPYKIPVEVLEDLRGLKFSWAKIAMMLGVSRWTVWRRVREYGLQDMTGFCAISDEELDRIIQQYVANHGTTTGQVYINGYLKSQGLLVQRRRIRESMARVDPQNTVLRWGITVSRRVYRVPWPNSLWHLDGHHSLIRWKLVVHGCIDGFSRRIMFLRCSSNNLAETVLELFLDAISKDGERWPSRIRVDKGVENVLVCDAIVQARGEGRGSFIAGPSTHNQRIERL</sequence>
<dbReference type="OrthoDB" id="2686689at2759"/>
<dbReference type="InterPro" id="IPR058913">
    <property type="entry name" value="Integrase_dom_put"/>
</dbReference>
<accession>A0A6S7J6Y0</accession>
<dbReference type="SUPFAM" id="SSF53098">
    <property type="entry name" value="Ribonuclease H-like"/>
    <property type="match status" value="1"/>
</dbReference>
<comment type="caution">
    <text evidence="1">The sequence shown here is derived from an EMBL/GenBank/DDBJ whole genome shotgun (WGS) entry which is preliminary data.</text>
</comment>
<evidence type="ECO:0000313" key="2">
    <source>
        <dbReference type="Proteomes" id="UP001152795"/>
    </source>
</evidence>
<dbReference type="GO" id="GO:0015074">
    <property type="term" value="P:DNA integration"/>
    <property type="evidence" value="ECO:0007669"/>
    <property type="project" value="InterPro"/>
</dbReference>
<name>A0A6S7J6Y0_PARCT</name>
<reference evidence="1" key="1">
    <citation type="submission" date="2020-04" db="EMBL/GenBank/DDBJ databases">
        <authorList>
            <person name="Alioto T."/>
            <person name="Alioto T."/>
            <person name="Gomez Garrido J."/>
        </authorList>
    </citation>
    <scope>NUCLEOTIDE SEQUENCE</scope>
    <source>
        <strain evidence="1">A484AB</strain>
    </source>
</reference>
<dbReference type="InterPro" id="IPR012337">
    <property type="entry name" value="RNaseH-like_sf"/>
</dbReference>
<dbReference type="EMBL" id="CACRXK020007755">
    <property type="protein sequence ID" value="CAB4013102.1"/>
    <property type="molecule type" value="Genomic_DNA"/>
</dbReference>
<dbReference type="PANTHER" id="PTHR46791">
    <property type="entry name" value="EXPRESSED PROTEIN"/>
    <property type="match status" value="1"/>
</dbReference>
<organism evidence="1 2">
    <name type="scientific">Paramuricea clavata</name>
    <name type="common">Red gorgonian</name>
    <name type="synonym">Violescent sea-whip</name>
    <dbReference type="NCBI Taxonomy" id="317549"/>
    <lineage>
        <taxon>Eukaryota</taxon>
        <taxon>Metazoa</taxon>
        <taxon>Cnidaria</taxon>
        <taxon>Anthozoa</taxon>
        <taxon>Octocorallia</taxon>
        <taxon>Malacalcyonacea</taxon>
        <taxon>Plexauridae</taxon>
        <taxon>Paramuricea</taxon>
    </lineage>
</organism>
<dbReference type="PROSITE" id="PS50994">
    <property type="entry name" value="INTEGRASE"/>
    <property type="match status" value="1"/>
</dbReference>
<keyword evidence="2" id="KW-1185">Reference proteome</keyword>